<protein>
    <recommendedName>
        <fullName evidence="4">HTH marR-type domain-containing protein</fullName>
    </recommendedName>
</protein>
<name>A0ABQ5JPJ4_9LACO</name>
<dbReference type="SMART" id="SM00347">
    <property type="entry name" value="HTH_MARR"/>
    <property type="match status" value="1"/>
</dbReference>
<dbReference type="PROSITE" id="PS50995">
    <property type="entry name" value="HTH_MARR_2"/>
    <property type="match status" value="1"/>
</dbReference>
<dbReference type="InterPro" id="IPR036388">
    <property type="entry name" value="WH-like_DNA-bd_sf"/>
</dbReference>
<evidence type="ECO:0000256" key="1">
    <source>
        <dbReference type="ARBA" id="ARBA00023015"/>
    </source>
</evidence>
<keyword evidence="3" id="KW-0804">Transcription</keyword>
<organism evidence="5 6">
    <name type="scientific">Furfurilactobacillus curtus</name>
    <dbReference type="NCBI Taxonomy" id="1746200"/>
    <lineage>
        <taxon>Bacteria</taxon>
        <taxon>Bacillati</taxon>
        <taxon>Bacillota</taxon>
        <taxon>Bacilli</taxon>
        <taxon>Lactobacillales</taxon>
        <taxon>Lactobacillaceae</taxon>
        <taxon>Furfurilactobacillus</taxon>
    </lineage>
</organism>
<keyword evidence="6" id="KW-1185">Reference proteome</keyword>
<evidence type="ECO:0000259" key="4">
    <source>
        <dbReference type="PROSITE" id="PS50995"/>
    </source>
</evidence>
<dbReference type="InterPro" id="IPR036390">
    <property type="entry name" value="WH_DNA-bd_sf"/>
</dbReference>
<keyword evidence="1" id="KW-0805">Transcription regulation</keyword>
<dbReference type="InterPro" id="IPR000835">
    <property type="entry name" value="HTH_MarR-typ"/>
</dbReference>
<dbReference type="PROSITE" id="PS01117">
    <property type="entry name" value="HTH_MARR_1"/>
    <property type="match status" value="1"/>
</dbReference>
<dbReference type="Pfam" id="PF01047">
    <property type="entry name" value="MarR"/>
    <property type="match status" value="1"/>
</dbReference>
<evidence type="ECO:0000313" key="5">
    <source>
        <dbReference type="EMBL" id="GKT06421.1"/>
    </source>
</evidence>
<gene>
    <name evidence="5" type="ORF">JCM31185_17080</name>
</gene>
<dbReference type="EMBL" id="BQXO01000006">
    <property type="protein sequence ID" value="GKT06421.1"/>
    <property type="molecule type" value="Genomic_DNA"/>
</dbReference>
<dbReference type="SUPFAM" id="SSF46785">
    <property type="entry name" value="Winged helix' DNA-binding domain"/>
    <property type="match status" value="1"/>
</dbReference>
<reference evidence="5 6" key="1">
    <citation type="submission" date="2022-03" db="EMBL/GenBank/DDBJ databases">
        <title>Draft genome sequence of Furfurilactobacillus curtus JCM 31185.</title>
        <authorList>
            <person name="Suzuki S."/>
            <person name="Endo A."/>
            <person name="Kajikawa A."/>
        </authorList>
    </citation>
    <scope>NUCLEOTIDE SEQUENCE [LARGE SCALE GENOMIC DNA]</scope>
    <source>
        <strain evidence="5 6">JCM 31185</strain>
    </source>
</reference>
<keyword evidence="2" id="KW-0238">DNA-binding</keyword>
<evidence type="ECO:0000313" key="6">
    <source>
        <dbReference type="Proteomes" id="UP001628078"/>
    </source>
</evidence>
<feature type="domain" description="HTH marR-type" evidence="4">
    <location>
        <begin position="1"/>
        <end position="100"/>
    </location>
</feature>
<proteinExistence type="predicted"/>
<evidence type="ECO:0000256" key="3">
    <source>
        <dbReference type="ARBA" id="ARBA00023163"/>
    </source>
</evidence>
<accession>A0ABQ5JPJ4</accession>
<comment type="caution">
    <text evidence="5">The sequence shown here is derived from an EMBL/GenBank/DDBJ whole genome shotgun (WGS) entry which is preliminary data.</text>
</comment>
<dbReference type="Proteomes" id="UP001628078">
    <property type="component" value="Unassembled WGS sequence"/>
</dbReference>
<dbReference type="Gene3D" id="1.10.10.10">
    <property type="entry name" value="Winged helix-like DNA-binding domain superfamily/Winged helix DNA-binding domain"/>
    <property type="match status" value="1"/>
</dbReference>
<evidence type="ECO:0000256" key="2">
    <source>
        <dbReference type="ARBA" id="ARBA00023125"/>
    </source>
</evidence>
<sequence>MNESAWRILFTVYQNDSVFGVSELADKLQVRRSVLSSQLKRLLQSGALITERSEVDRRREQVHLTDDGKELVLDGIKRTDARLNQLTEDPLQPVADYIGK</sequence>
<dbReference type="InterPro" id="IPR023187">
    <property type="entry name" value="Tscrpt_reg_MarR-type_CS"/>
</dbReference>